<protein>
    <submittedName>
        <fullName evidence="2">Uncharacterized protein</fullName>
    </submittedName>
</protein>
<feature type="compositionally biased region" description="Basic residues" evidence="1">
    <location>
        <begin position="14"/>
        <end position="23"/>
    </location>
</feature>
<keyword evidence="3" id="KW-1185">Reference proteome</keyword>
<dbReference type="AlphaFoldDB" id="A0AAV7KY43"/>
<comment type="caution">
    <text evidence="2">The sequence shown here is derived from an EMBL/GenBank/DDBJ whole genome shotgun (WGS) entry which is preliminary data.</text>
</comment>
<proteinExistence type="predicted"/>
<evidence type="ECO:0000313" key="3">
    <source>
        <dbReference type="Proteomes" id="UP001066276"/>
    </source>
</evidence>
<evidence type="ECO:0000313" key="2">
    <source>
        <dbReference type="EMBL" id="KAJ1083529.1"/>
    </source>
</evidence>
<name>A0AAV7KY43_PLEWA</name>
<reference evidence="2" key="1">
    <citation type="journal article" date="2022" name="bioRxiv">
        <title>Sequencing and chromosome-scale assembly of the giantPleurodeles waltlgenome.</title>
        <authorList>
            <person name="Brown T."/>
            <person name="Elewa A."/>
            <person name="Iarovenko S."/>
            <person name="Subramanian E."/>
            <person name="Araus A.J."/>
            <person name="Petzold A."/>
            <person name="Susuki M."/>
            <person name="Suzuki K.-i.T."/>
            <person name="Hayashi T."/>
            <person name="Toyoda A."/>
            <person name="Oliveira C."/>
            <person name="Osipova E."/>
            <person name="Leigh N.D."/>
            <person name="Simon A."/>
            <person name="Yun M.H."/>
        </authorList>
    </citation>
    <scope>NUCLEOTIDE SEQUENCE</scope>
    <source>
        <strain evidence="2">20211129_DDA</strain>
        <tissue evidence="2">Liver</tissue>
    </source>
</reference>
<accession>A0AAV7KY43</accession>
<feature type="region of interest" description="Disordered" evidence="1">
    <location>
        <begin position="1"/>
        <end position="47"/>
    </location>
</feature>
<evidence type="ECO:0000256" key="1">
    <source>
        <dbReference type="SAM" id="MobiDB-lite"/>
    </source>
</evidence>
<dbReference type="Proteomes" id="UP001066276">
    <property type="component" value="Chromosome 12"/>
</dbReference>
<gene>
    <name evidence="2" type="ORF">NDU88_003687</name>
</gene>
<dbReference type="EMBL" id="JANPWB010000016">
    <property type="protein sequence ID" value="KAJ1083529.1"/>
    <property type="molecule type" value="Genomic_DNA"/>
</dbReference>
<sequence>MIIRSLSSPGGYRQSKKVKKHPKATGNQKDHRGPLLTGKDFFSGSQAHRKRETDIKGTCGQPMTLLSCVTSTIAPSFPRGVCQIPRENGLCWQL</sequence>
<organism evidence="2 3">
    <name type="scientific">Pleurodeles waltl</name>
    <name type="common">Iberian ribbed newt</name>
    <dbReference type="NCBI Taxonomy" id="8319"/>
    <lineage>
        <taxon>Eukaryota</taxon>
        <taxon>Metazoa</taxon>
        <taxon>Chordata</taxon>
        <taxon>Craniata</taxon>
        <taxon>Vertebrata</taxon>
        <taxon>Euteleostomi</taxon>
        <taxon>Amphibia</taxon>
        <taxon>Batrachia</taxon>
        <taxon>Caudata</taxon>
        <taxon>Salamandroidea</taxon>
        <taxon>Salamandridae</taxon>
        <taxon>Pleurodelinae</taxon>
        <taxon>Pleurodeles</taxon>
    </lineage>
</organism>